<evidence type="ECO:0000313" key="9">
    <source>
        <dbReference type="Proteomes" id="UP000646833"/>
    </source>
</evidence>
<comment type="caution">
    <text evidence="8">The sequence shown here is derived from an EMBL/GenBank/DDBJ whole genome shotgun (WGS) entry which is preliminary data.</text>
</comment>
<dbReference type="PRINTS" id="PR00728">
    <property type="entry name" value="SIGNALPTASE"/>
</dbReference>
<dbReference type="NCBIfam" id="TIGR02228">
    <property type="entry name" value="sigpep_I_arch"/>
    <property type="match status" value="1"/>
</dbReference>
<protein>
    <recommendedName>
        <fullName evidence="7">Peptidase S26 domain-containing protein</fullName>
    </recommendedName>
</protein>
<dbReference type="AlphaFoldDB" id="A0A830E8S8"/>
<evidence type="ECO:0000256" key="1">
    <source>
        <dbReference type="ARBA" id="ARBA00004370"/>
    </source>
</evidence>
<dbReference type="Proteomes" id="UP000646833">
    <property type="component" value="Unassembled WGS sequence"/>
</dbReference>
<name>A0A830E8S8_9EURY</name>
<dbReference type="RefSeq" id="WP_083874830.1">
    <property type="nucleotide sequence ID" value="NZ_BMCI01000004.1"/>
</dbReference>
<evidence type="ECO:0000256" key="6">
    <source>
        <dbReference type="SAM" id="Phobius"/>
    </source>
</evidence>
<keyword evidence="4 6" id="KW-0472">Membrane</keyword>
<comment type="subcellular location">
    <subcellularLocation>
        <location evidence="1">Membrane</location>
    </subcellularLocation>
</comment>
<evidence type="ECO:0000256" key="3">
    <source>
        <dbReference type="ARBA" id="ARBA00022989"/>
    </source>
</evidence>
<feature type="domain" description="Peptidase S26" evidence="7">
    <location>
        <begin position="34"/>
        <end position="112"/>
    </location>
</feature>
<accession>A0A830E8S8</accession>
<dbReference type="GO" id="GO:0004252">
    <property type="term" value="F:serine-type endopeptidase activity"/>
    <property type="evidence" value="ECO:0007669"/>
    <property type="project" value="InterPro"/>
</dbReference>
<sequence>MRPKRRNRGRTDRRRDRQTSGSKKTRVAVAVAVLLVTLPFVVIGTTAIAGGLHNFVVLSSSMVPTYNPGDVVVVESVRPEHIEEGDVITFNDTGQAGMRNAAGRTTHRVVGVNHAGESTTFTTKGDANEEPDVVPVQGDDVVGRVVFAVPVVGQVFLFAERSSRMWVAIVVVLPASVLVLSEVRELVAVTGQTDRAARLERGERNRNR</sequence>
<reference evidence="8" key="1">
    <citation type="journal article" date="2014" name="Int. J. Syst. Evol. Microbiol.">
        <title>Complete genome sequence of Corynebacterium casei LMG S-19264T (=DSM 44701T), isolated from a smear-ripened cheese.</title>
        <authorList>
            <consortium name="US DOE Joint Genome Institute (JGI-PGF)"/>
            <person name="Walter F."/>
            <person name="Albersmeier A."/>
            <person name="Kalinowski J."/>
            <person name="Ruckert C."/>
        </authorList>
    </citation>
    <scope>NUCLEOTIDE SEQUENCE</scope>
    <source>
        <strain evidence="8">CCM 7217</strain>
    </source>
</reference>
<dbReference type="GO" id="GO:0016020">
    <property type="term" value="C:membrane"/>
    <property type="evidence" value="ECO:0007669"/>
    <property type="project" value="UniProtKB-SubCell"/>
</dbReference>
<feature type="transmembrane region" description="Helical" evidence="6">
    <location>
        <begin position="27"/>
        <end position="52"/>
    </location>
</feature>
<organism evidence="8 9">
    <name type="scientific">Haloferax sulfurifontis</name>
    <dbReference type="NCBI Taxonomy" id="255616"/>
    <lineage>
        <taxon>Archaea</taxon>
        <taxon>Methanobacteriati</taxon>
        <taxon>Methanobacteriota</taxon>
        <taxon>Stenosarchaea group</taxon>
        <taxon>Halobacteria</taxon>
        <taxon>Halobacteriales</taxon>
        <taxon>Haloferacaceae</taxon>
        <taxon>Haloferax</taxon>
    </lineage>
</organism>
<feature type="region of interest" description="Disordered" evidence="5">
    <location>
        <begin position="1"/>
        <end position="23"/>
    </location>
</feature>
<feature type="compositionally biased region" description="Basic and acidic residues" evidence="5">
    <location>
        <begin position="9"/>
        <end position="18"/>
    </location>
</feature>
<keyword evidence="2 6" id="KW-0812">Transmembrane</keyword>
<proteinExistence type="predicted"/>
<evidence type="ECO:0000259" key="7">
    <source>
        <dbReference type="Pfam" id="PF10502"/>
    </source>
</evidence>
<dbReference type="InterPro" id="IPR036286">
    <property type="entry name" value="LexA/Signal_pep-like_sf"/>
</dbReference>
<dbReference type="Pfam" id="PF10502">
    <property type="entry name" value="Peptidase_S26"/>
    <property type="match status" value="1"/>
</dbReference>
<dbReference type="Gene3D" id="2.10.109.10">
    <property type="entry name" value="Umud Fragment, subunit A"/>
    <property type="match status" value="1"/>
</dbReference>
<dbReference type="CDD" id="cd06530">
    <property type="entry name" value="S26_SPase_I"/>
    <property type="match status" value="1"/>
</dbReference>
<dbReference type="EMBL" id="BMCI01000004">
    <property type="protein sequence ID" value="GGC60017.1"/>
    <property type="molecule type" value="Genomic_DNA"/>
</dbReference>
<dbReference type="GO" id="GO:0006465">
    <property type="term" value="P:signal peptide processing"/>
    <property type="evidence" value="ECO:0007669"/>
    <property type="project" value="InterPro"/>
</dbReference>
<gene>
    <name evidence="8" type="ORF">GCM10007209_22640</name>
</gene>
<evidence type="ECO:0000256" key="4">
    <source>
        <dbReference type="ARBA" id="ARBA00023136"/>
    </source>
</evidence>
<dbReference type="SUPFAM" id="SSF51306">
    <property type="entry name" value="LexA/Signal peptidase"/>
    <property type="match status" value="1"/>
</dbReference>
<dbReference type="PANTHER" id="PTHR10806:SF6">
    <property type="entry name" value="SIGNAL PEPTIDASE COMPLEX CATALYTIC SUBUNIT SEC11"/>
    <property type="match status" value="1"/>
</dbReference>
<evidence type="ECO:0000313" key="8">
    <source>
        <dbReference type="EMBL" id="GGC60017.1"/>
    </source>
</evidence>
<feature type="transmembrane region" description="Helical" evidence="6">
    <location>
        <begin position="166"/>
        <end position="183"/>
    </location>
</feature>
<dbReference type="PANTHER" id="PTHR10806">
    <property type="entry name" value="SIGNAL PEPTIDASE COMPLEX CATALYTIC SUBUNIT SEC11"/>
    <property type="match status" value="1"/>
</dbReference>
<evidence type="ECO:0000256" key="2">
    <source>
        <dbReference type="ARBA" id="ARBA00022692"/>
    </source>
</evidence>
<dbReference type="InterPro" id="IPR019533">
    <property type="entry name" value="Peptidase_S26"/>
</dbReference>
<dbReference type="InterPro" id="IPR001733">
    <property type="entry name" value="Peptidase_S26B"/>
</dbReference>
<evidence type="ECO:0000256" key="5">
    <source>
        <dbReference type="SAM" id="MobiDB-lite"/>
    </source>
</evidence>
<reference evidence="8" key="2">
    <citation type="submission" date="2020-09" db="EMBL/GenBank/DDBJ databases">
        <authorList>
            <person name="Sun Q."/>
            <person name="Sedlacek I."/>
        </authorList>
    </citation>
    <scope>NUCLEOTIDE SEQUENCE</scope>
    <source>
        <strain evidence="8">CCM 7217</strain>
    </source>
</reference>
<keyword evidence="3 6" id="KW-1133">Transmembrane helix</keyword>